<evidence type="ECO:0000259" key="4">
    <source>
        <dbReference type="Pfam" id="PF06808"/>
    </source>
</evidence>
<feature type="transmembrane region" description="Helical" evidence="3">
    <location>
        <begin position="319"/>
        <end position="341"/>
    </location>
</feature>
<keyword evidence="1" id="KW-0997">Cell inner membrane</keyword>
<dbReference type="NCBIfam" id="TIGR02123">
    <property type="entry name" value="TRAP_fused"/>
    <property type="match status" value="1"/>
</dbReference>
<feature type="transmembrane region" description="Helical" evidence="3">
    <location>
        <begin position="645"/>
        <end position="662"/>
    </location>
</feature>
<feature type="transmembrane region" description="Helical" evidence="3">
    <location>
        <begin position="693"/>
        <end position="710"/>
    </location>
</feature>
<feature type="transmembrane region" description="Helical" evidence="3">
    <location>
        <begin position="92"/>
        <end position="112"/>
    </location>
</feature>
<dbReference type="PANTHER" id="PTHR43849:SF2">
    <property type="entry name" value="BLL3936 PROTEIN"/>
    <property type="match status" value="1"/>
</dbReference>
<feature type="transmembrane region" description="Helical" evidence="3">
    <location>
        <begin position="368"/>
        <end position="385"/>
    </location>
</feature>
<keyword evidence="6" id="KW-1185">Reference proteome</keyword>
<reference evidence="5 6" key="1">
    <citation type="journal article" date="2000" name="Arch. Microbiol.">
        <title>Rhodobaca bogoriensis gen. nov. and sp. nov., an alkaliphilic purple nonsulfur bacterium from African Rift Valley soda lakes.</title>
        <authorList>
            <person name="Milford A.D."/>
            <person name="Achenbach L.A."/>
            <person name="Jung D.O."/>
            <person name="Madigan M.T."/>
        </authorList>
    </citation>
    <scope>NUCLEOTIDE SEQUENCE [LARGE SCALE GENOMIC DNA]</scope>
    <source>
        <strain evidence="5 6">2376</strain>
    </source>
</reference>
<dbReference type="RefSeq" id="WP_179906356.1">
    <property type="nucleotide sequence ID" value="NZ_JACBXS010000021.1"/>
</dbReference>
<feature type="transmembrane region" description="Helical" evidence="3">
    <location>
        <begin position="428"/>
        <end position="453"/>
    </location>
</feature>
<accession>A0A7Z0I093</accession>
<name>A0A7Z0I093_9RHOB</name>
<feature type="transmembrane region" description="Helical" evidence="3">
    <location>
        <begin position="204"/>
        <end position="232"/>
    </location>
</feature>
<dbReference type="EMBL" id="JACBXS010000021">
    <property type="protein sequence ID" value="NYS25556.1"/>
    <property type="molecule type" value="Genomic_DNA"/>
</dbReference>
<keyword evidence="3" id="KW-0472">Membrane</keyword>
<protein>
    <submittedName>
        <fullName evidence="5">TRAP transporter fused permease subunit</fullName>
    </submittedName>
</protein>
<proteinExistence type="predicted"/>
<feature type="transmembrane region" description="Helical" evidence="3">
    <location>
        <begin position="391"/>
        <end position="407"/>
    </location>
</feature>
<feature type="transmembrane region" description="Helical" evidence="3">
    <location>
        <begin position="465"/>
        <end position="492"/>
    </location>
</feature>
<evidence type="ECO:0000313" key="5">
    <source>
        <dbReference type="EMBL" id="NYS25556.1"/>
    </source>
</evidence>
<feature type="region of interest" description="Disordered" evidence="2">
    <location>
        <begin position="1"/>
        <end position="32"/>
    </location>
</feature>
<comment type="subcellular location">
    <subcellularLocation>
        <location evidence="1">Cell inner membrane</location>
        <topology evidence="1">Multi-pass membrane protein</topology>
    </subcellularLocation>
</comment>
<keyword evidence="1" id="KW-1003">Cell membrane</keyword>
<keyword evidence="3" id="KW-1133">Transmembrane helix</keyword>
<dbReference type="GO" id="GO:0005886">
    <property type="term" value="C:plasma membrane"/>
    <property type="evidence" value="ECO:0007669"/>
    <property type="project" value="UniProtKB-SubCell"/>
</dbReference>
<comment type="caution">
    <text evidence="5">The sequence shown here is derived from an EMBL/GenBank/DDBJ whole genome shotgun (WGS) entry which is preliminary data.</text>
</comment>
<feature type="transmembrane region" description="Helical" evidence="3">
    <location>
        <begin position="152"/>
        <end position="170"/>
    </location>
</feature>
<feature type="transmembrane region" description="Helical" evidence="3">
    <location>
        <begin position="244"/>
        <end position="266"/>
    </location>
</feature>
<dbReference type="Pfam" id="PF06808">
    <property type="entry name" value="DctM"/>
    <property type="match status" value="1"/>
</dbReference>
<feature type="transmembrane region" description="Helical" evidence="3">
    <location>
        <begin position="61"/>
        <end position="80"/>
    </location>
</feature>
<dbReference type="InterPro" id="IPR010656">
    <property type="entry name" value="DctM"/>
</dbReference>
<feature type="domain" description="TRAP C4-dicarboxylate transport system permease DctM subunit" evidence="4">
    <location>
        <begin position="138"/>
        <end position="635"/>
    </location>
</feature>
<comment type="function">
    <text evidence="1">Part of the tripartite ATP-independent periplasmic (TRAP) transport system.</text>
</comment>
<dbReference type="Proteomes" id="UP000529417">
    <property type="component" value="Unassembled WGS sequence"/>
</dbReference>
<dbReference type="AlphaFoldDB" id="A0A7Z0I093"/>
<evidence type="ECO:0000256" key="1">
    <source>
        <dbReference type="RuleBase" id="RU369079"/>
    </source>
</evidence>
<feature type="transmembrane region" description="Helical" evidence="3">
    <location>
        <begin position="37"/>
        <end position="55"/>
    </location>
</feature>
<feature type="transmembrane region" description="Helical" evidence="3">
    <location>
        <begin position="127"/>
        <end position="145"/>
    </location>
</feature>
<evidence type="ECO:0000256" key="2">
    <source>
        <dbReference type="SAM" id="MobiDB-lite"/>
    </source>
</evidence>
<sequence>MTPDPRQAADPQKLAIAAQTDDSDSGQRSPDSAAGKVSFWFGVALALAHIWLNTLSTWSELWIAVFHFAGFGFLCALLFPAWQARTPGGQRLVLALDVVLAIAALSLFAYLYTNELDFYRRIQTTGFAWQDWFFTVLAVVLGIEFTRRTTGWIIPILIVLAFTYITFWGSQISGMLSFTGLRTDTMLFRVFYTDDGMFGTVARISYSFVFMFILFGAFLMRSGAGAFILEFAQVLARRMMGGPGFVAIIGSGLMGTISGSAVANTVSTGSITIPLMKRAGIPPKTAAATEAASSTGGQIMPPIMGAGAFIMASFTQVPYLTIAAVSVLPAALYFLSVGYYIRITAKRLNLQPDEASTQKTLWQVFKDNGLSFFLPIGVLIGLMIWGYTPTYAAGIAIIAVVVSSWITRNPMGPWAVLEALALGAKNMVLTAVLLVAIGVVITAVTISGIGNTFSLMIGAWSGGSILIAIILIALASLVLGMGLPVTAAYIVIATLSAPALADLITNVELISAIAAGNIDQSVGAMLMLGSPDHAAAIGEPMSRELASEIFAAAPLEMHRLIIEQTLSRDVILAGLLAAHLIIFWLSQDSSVTPPVCLTAFAAAAISGSRPMATGVTAWKMAKGLYIVPLLFAYSPILHGTTLEKLQIFILSAAALYCFAAAIEGYMETAVNWFERGLLVVLFGVLIWPELGGIEWAAFAVFLGLLVVNILRDQRGRRERVAA</sequence>
<organism evidence="5 6">
    <name type="scientific">Rhabdonatronobacter sediminivivens</name>
    <dbReference type="NCBI Taxonomy" id="2743469"/>
    <lineage>
        <taxon>Bacteria</taxon>
        <taxon>Pseudomonadati</taxon>
        <taxon>Pseudomonadota</taxon>
        <taxon>Alphaproteobacteria</taxon>
        <taxon>Rhodobacterales</taxon>
        <taxon>Paracoccaceae</taxon>
        <taxon>Rhabdonatronobacter</taxon>
    </lineage>
</organism>
<evidence type="ECO:0000256" key="3">
    <source>
        <dbReference type="SAM" id="Phobius"/>
    </source>
</evidence>
<dbReference type="PANTHER" id="PTHR43849">
    <property type="entry name" value="BLL3936 PROTEIN"/>
    <property type="match status" value="1"/>
</dbReference>
<keyword evidence="3" id="KW-0812">Transmembrane</keyword>
<dbReference type="InterPro" id="IPR011853">
    <property type="entry name" value="TRAP_DctM-Dct_fused"/>
</dbReference>
<evidence type="ECO:0000313" key="6">
    <source>
        <dbReference type="Proteomes" id="UP000529417"/>
    </source>
</evidence>
<dbReference type="GO" id="GO:0022857">
    <property type="term" value="F:transmembrane transporter activity"/>
    <property type="evidence" value="ECO:0007669"/>
    <property type="project" value="UniProtKB-UniRule"/>
</dbReference>
<gene>
    <name evidence="5" type="ORF">HUK65_11180</name>
</gene>
<keyword evidence="1" id="KW-0813">Transport</keyword>